<dbReference type="EMBL" id="AGZQ01000026">
    <property type="protein sequence ID" value="EKN07322.1"/>
    <property type="molecule type" value="Genomic_DNA"/>
</dbReference>
<comment type="caution">
    <text evidence="1">The sequence shown here is derived from an EMBL/GenBank/DDBJ whole genome shotgun (WGS) entry which is preliminary data.</text>
</comment>
<gene>
    <name evidence="1" type="ORF">HMPREF1060_03566</name>
</gene>
<sequence length="46" mass="5312">MYILAKSKQAGKEKSLLMKKITISFVYFEKVCTFALANNKRVDKLN</sequence>
<dbReference type="AlphaFoldDB" id="K5Y2M9"/>
<name>K5Y2M9_9BACT</name>
<dbReference type="HOGENOM" id="CLU_3186863_0_0_10"/>
<reference evidence="1 2" key="1">
    <citation type="submission" date="2012-02" db="EMBL/GenBank/DDBJ databases">
        <title>The Genome Sequence of Parabacteroides merdae CL03T12C32.</title>
        <authorList>
            <consortium name="The Broad Institute Genome Sequencing Platform"/>
            <person name="Earl A."/>
            <person name="Ward D."/>
            <person name="Feldgarden M."/>
            <person name="Gevers D."/>
            <person name="Zitomersky N.L."/>
            <person name="Coyne M.J."/>
            <person name="Comstock L.E."/>
            <person name="Young S.K."/>
            <person name="Zeng Q."/>
            <person name="Gargeya S."/>
            <person name="Fitzgerald M."/>
            <person name="Haas B."/>
            <person name="Abouelleil A."/>
            <person name="Alvarado L."/>
            <person name="Arachchi H.M."/>
            <person name="Berlin A."/>
            <person name="Chapman S.B."/>
            <person name="Gearin G."/>
            <person name="Goldberg J."/>
            <person name="Griggs A."/>
            <person name="Gujja S."/>
            <person name="Hansen M."/>
            <person name="Heiman D."/>
            <person name="Howarth C."/>
            <person name="Larimer J."/>
            <person name="Lui A."/>
            <person name="MacDonald P.J.P."/>
            <person name="McCowen C."/>
            <person name="Montmayeur A."/>
            <person name="Murphy C."/>
            <person name="Neiman D."/>
            <person name="Pearson M."/>
            <person name="Priest M."/>
            <person name="Roberts A."/>
            <person name="Saif S."/>
            <person name="Shea T."/>
            <person name="Sisk P."/>
            <person name="Stolte C."/>
            <person name="Sykes S."/>
            <person name="Wortman J."/>
            <person name="Nusbaum C."/>
            <person name="Birren B."/>
        </authorList>
    </citation>
    <scope>NUCLEOTIDE SEQUENCE [LARGE SCALE GENOMIC DNA]</scope>
    <source>
        <strain evidence="1 2">CL03T12C32</strain>
    </source>
</reference>
<dbReference type="Proteomes" id="UP000006271">
    <property type="component" value="Unassembled WGS sequence"/>
</dbReference>
<protein>
    <submittedName>
        <fullName evidence="1">Uncharacterized protein</fullName>
    </submittedName>
</protein>
<evidence type="ECO:0000313" key="2">
    <source>
        <dbReference type="Proteomes" id="UP000006271"/>
    </source>
</evidence>
<accession>K5Y2M9</accession>
<organism evidence="1 2">
    <name type="scientific">Parabacteroides merdae CL03T12C32</name>
    <dbReference type="NCBI Taxonomy" id="999420"/>
    <lineage>
        <taxon>Bacteria</taxon>
        <taxon>Pseudomonadati</taxon>
        <taxon>Bacteroidota</taxon>
        <taxon>Bacteroidia</taxon>
        <taxon>Bacteroidales</taxon>
        <taxon>Tannerellaceae</taxon>
        <taxon>Parabacteroides</taxon>
    </lineage>
</organism>
<proteinExistence type="predicted"/>
<evidence type="ECO:0000313" key="1">
    <source>
        <dbReference type="EMBL" id="EKN07322.1"/>
    </source>
</evidence>